<dbReference type="Pfam" id="PF26358">
    <property type="entry name" value="EcdD_BsdD_detox"/>
    <property type="match status" value="1"/>
</dbReference>
<evidence type="ECO:0000313" key="2">
    <source>
        <dbReference type="Proteomes" id="UP000656813"/>
    </source>
</evidence>
<dbReference type="Proteomes" id="UP000656813">
    <property type="component" value="Unassembled WGS sequence"/>
</dbReference>
<dbReference type="EMBL" id="BMFV01000006">
    <property type="protein sequence ID" value="GGH78347.1"/>
    <property type="molecule type" value="Genomic_DNA"/>
</dbReference>
<comment type="caution">
    <text evidence="1">The sequence shown here is derived from an EMBL/GenBank/DDBJ whole genome shotgun (WGS) entry which is preliminary data.</text>
</comment>
<dbReference type="InterPro" id="IPR047707">
    <property type="entry name" value="VdcD-like"/>
</dbReference>
<keyword evidence="2" id="KW-1185">Reference proteome</keyword>
<dbReference type="RefSeq" id="WP_188496452.1">
    <property type="nucleotide sequence ID" value="NZ_BMFV01000006.1"/>
</dbReference>
<accession>A0A8J2ZUM5</accession>
<gene>
    <name evidence="1" type="primary">bsdD</name>
    <name evidence="1" type="ORF">GCM10007096_11630</name>
</gene>
<reference evidence="1" key="2">
    <citation type="submission" date="2020-09" db="EMBL/GenBank/DDBJ databases">
        <authorList>
            <person name="Sun Q."/>
            <person name="Zhou Y."/>
        </authorList>
    </citation>
    <scope>NUCLEOTIDE SEQUENCE</scope>
    <source>
        <strain evidence="1">CGMCC 1.12777</strain>
    </source>
</reference>
<reference evidence="1" key="1">
    <citation type="journal article" date="2014" name="Int. J. Syst. Evol. Microbiol.">
        <title>Complete genome sequence of Corynebacterium casei LMG S-19264T (=DSM 44701T), isolated from a smear-ripened cheese.</title>
        <authorList>
            <consortium name="US DOE Joint Genome Institute (JGI-PGF)"/>
            <person name="Walter F."/>
            <person name="Albersmeier A."/>
            <person name="Kalinowski J."/>
            <person name="Ruckert C."/>
        </authorList>
    </citation>
    <scope>NUCLEOTIDE SEQUENCE</scope>
    <source>
        <strain evidence="1">CGMCC 1.12777</strain>
    </source>
</reference>
<evidence type="ECO:0000313" key="1">
    <source>
        <dbReference type="EMBL" id="GGH78347.1"/>
    </source>
</evidence>
<protein>
    <submittedName>
        <fullName evidence="1">Phenolic acid decarboxylase subunit D</fullName>
    </submittedName>
</protein>
<sequence>MHTCPRCESKEATVVATSPVEGKWEVYLCPVCIFTWRSSEPETITNPEKYKKAFKIDPADIANATNVPAIPERKR</sequence>
<dbReference type="AlphaFoldDB" id="A0A8J2ZUM5"/>
<dbReference type="NCBIfam" id="NF041205">
    <property type="entry name" value="VdcD"/>
    <property type="match status" value="1"/>
</dbReference>
<organism evidence="1 2">
    <name type="scientific">Pullulanibacillus pueri</name>
    <dbReference type="NCBI Taxonomy" id="1437324"/>
    <lineage>
        <taxon>Bacteria</taxon>
        <taxon>Bacillati</taxon>
        <taxon>Bacillota</taxon>
        <taxon>Bacilli</taxon>
        <taxon>Bacillales</taxon>
        <taxon>Sporolactobacillaceae</taxon>
        <taxon>Pullulanibacillus</taxon>
    </lineage>
</organism>
<name>A0A8J2ZUM5_9BACL</name>
<proteinExistence type="predicted"/>